<organism evidence="3 4">
    <name type="scientific">Commensalibacter communis</name>
    <dbReference type="NCBI Taxonomy" id="2972786"/>
    <lineage>
        <taxon>Bacteria</taxon>
        <taxon>Pseudomonadati</taxon>
        <taxon>Pseudomonadota</taxon>
        <taxon>Alphaproteobacteria</taxon>
        <taxon>Acetobacterales</taxon>
        <taxon>Acetobacteraceae</taxon>
    </lineage>
</organism>
<evidence type="ECO:0000313" key="2">
    <source>
        <dbReference type="EMBL" id="CAI3930244.1"/>
    </source>
</evidence>
<protein>
    <recommendedName>
        <fullName evidence="6">DUF2059 domain-containing protein</fullName>
    </recommendedName>
</protein>
<keyword evidence="1" id="KW-0732">Signal</keyword>
<evidence type="ECO:0000313" key="3">
    <source>
        <dbReference type="EMBL" id="CAI3930666.1"/>
    </source>
</evidence>
<evidence type="ECO:0000313" key="4">
    <source>
        <dbReference type="Proteomes" id="UP001154255"/>
    </source>
</evidence>
<dbReference type="Proteomes" id="UP001154255">
    <property type="component" value="Unassembled WGS sequence"/>
</dbReference>
<feature type="signal peptide" evidence="1">
    <location>
        <begin position="1"/>
        <end position="26"/>
    </location>
</feature>
<dbReference type="EMBL" id="CAMXCS010000001">
    <property type="protein sequence ID" value="CAI3930244.1"/>
    <property type="molecule type" value="Genomic_DNA"/>
</dbReference>
<dbReference type="RefSeq" id="WP_271788926.1">
    <property type="nucleotide sequence ID" value="NZ_CAMXCJ010000001.1"/>
</dbReference>
<proteinExistence type="predicted"/>
<dbReference type="EMBL" id="CAMXCM010000001">
    <property type="protein sequence ID" value="CAI3930666.1"/>
    <property type="molecule type" value="Genomic_DNA"/>
</dbReference>
<dbReference type="Gene3D" id="1.20.120.1490">
    <property type="match status" value="1"/>
</dbReference>
<evidence type="ECO:0008006" key="6">
    <source>
        <dbReference type="Google" id="ProtNLM"/>
    </source>
</evidence>
<accession>A0A9W4XH84</accession>
<reference evidence="3" key="1">
    <citation type="submission" date="2022-10" db="EMBL/GenBank/DDBJ databases">
        <authorList>
            <person name="Botero Cardona J."/>
        </authorList>
    </citation>
    <scope>NUCLEOTIDE SEQUENCE</scope>
    <source>
        <strain evidence="3">LMG 31819</strain>
        <strain evidence="2">R-53529</strain>
    </source>
</reference>
<gene>
    <name evidence="2" type="ORF">R53529_LOCUS480</name>
    <name evidence="3" type="ORF">R53530_LOCUS621</name>
</gene>
<keyword evidence="5" id="KW-1185">Reference proteome</keyword>
<evidence type="ECO:0000313" key="5">
    <source>
        <dbReference type="Proteomes" id="UP001154259"/>
    </source>
</evidence>
<comment type="caution">
    <text evidence="3">The sequence shown here is derived from an EMBL/GenBank/DDBJ whole genome shotgun (WGS) entry which is preliminary data.</text>
</comment>
<name>A0A9W4XH84_9PROT</name>
<dbReference type="Proteomes" id="UP001154259">
    <property type="component" value="Unassembled WGS sequence"/>
</dbReference>
<sequence>MKNCLNLKVKVLSFICFMVSGLNALATEPASMSEMPQSCRMISPEKITFELPLPTQKITQSQKERIYTILSDARTQACILQMQYDGLLQQIIAMLFENRDVTTEQLQPFYDQLTSLTQNRIENKLKTIISIRKLLSQKEWQDVIAEYTRYITAKNEFIKQQTALHHSTDALISGDKPSDFMTSPLISMSYCIENTPKIEMLEQIISKLPLTNSQEGNFRNVMRLQETQSCAARQEMDNFISQFITLLAQPSEQIETKQYQALFNQLITKEYLLESYQLQTLSSLFQFLTVEQRTQLKEKYMLLKGLL</sequence>
<dbReference type="AlphaFoldDB" id="A0A9W4XH84"/>
<feature type="chain" id="PRO_5040746727" description="DUF2059 domain-containing protein" evidence="1">
    <location>
        <begin position="27"/>
        <end position="307"/>
    </location>
</feature>
<evidence type="ECO:0000256" key="1">
    <source>
        <dbReference type="SAM" id="SignalP"/>
    </source>
</evidence>